<evidence type="ECO:0000256" key="1">
    <source>
        <dbReference type="SAM" id="Phobius"/>
    </source>
</evidence>
<feature type="transmembrane region" description="Helical" evidence="1">
    <location>
        <begin position="233"/>
        <end position="251"/>
    </location>
</feature>
<keyword evidence="3" id="KW-0808">Transferase</keyword>
<dbReference type="Pfam" id="PF01757">
    <property type="entry name" value="Acyl_transf_3"/>
    <property type="match status" value="1"/>
</dbReference>
<evidence type="ECO:0000313" key="3">
    <source>
        <dbReference type="EMBL" id="MCW4474232.1"/>
    </source>
</evidence>
<feature type="transmembrane region" description="Helical" evidence="1">
    <location>
        <begin position="81"/>
        <end position="98"/>
    </location>
</feature>
<feature type="transmembrane region" description="Helical" evidence="1">
    <location>
        <begin position="198"/>
        <end position="221"/>
    </location>
</feature>
<dbReference type="Proteomes" id="UP001209922">
    <property type="component" value="Unassembled WGS sequence"/>
</dbReference>
<evidence type="ECO:0000313" key="4">
    <source>
        <dbReference type="Proteomes" id="UP001209922"/>
    </source>
</evidence>
<name>A0ABT3K0H3_9XANT</name>
<feature type="transmembrane region" description="Helical" evidence="1">
    <location>
        <begin position="263"/>
        <end position="281"/>
    </location>
</feature>
<protein>
    <submittedName>
        <fullName evidence="3">Acyltransferase</fullName>
    </submittedName>
</protein>
<dbReference type="PANTHER" id="PTHR23028">
    <property type="entry name" value="ACETYLTRANSFERASE"/>
    <property type="match status" value="1"/>
</dbReference>
<feature type="transmembrane region" description="Helical" evidence="1">
    <location>
        <begin position="38"/>
        <end position="60"/>
    </location>
</feature>
<dbReference type="RefSeq" id="WP_265129236.1">
    <property type="nucleotide sequence ID" value="NZ_JAPCHY010000021.1"/>
</dbReference>
<feature type="domain" description="Acyltransferase 3" evidence="2">
    <location>
        <begin position="4"/>
        <end position="344"/>
    </location>
</feature>
<gene>
    <name evidence="3" type="ORF">OK345_17235</name>
</gene>
<proteinExistence type="predicted"/>
<feature type="transmembrane region" description="Helical" evidence="1">
    <location>
        <begin position="7"/>
        <end position="26"/>
    </location>
</feature>
<dbReference type="InterPro" id="IPR050879">
    <property type="entry name" value="Acyltransferase_3"/>
</dbReference>
<accession>A0ABT3K0H3</accession>
<feature type="transmembrane region" description="Helical" evidence="1">
    <location>
        <begin position="158"/>
        <end position="178"/>
    </location>
</feature>
<comment type="caution">
    <text evidence="3">The sequence shown here is derived from an EMBL/GenBank/DDBJ whole genome shotgun (WGS) entry which is preliminary data.</text>
</comment>
<keyword evidence="1" id="KW-0812">Transmembrane</keyword>
<keyword evidence="3" id="KW-0012">Acyltransferase</keyword>
<feature type="transmembrane region" description="Helical" evidence="1">
    <location>
        <begin position="129"/>
        <end position="151"/>
    </location>
</feature>
<dbReference type="InterPro" id="IPR002656">
    <property type="entry name" value="Acyl_transf_3_dom"/>
</dbReference>
<keyword evidence="1" id="KW-1133">Transmembrane helix</keyword>
<feature type="transmembrane region" description="Helical" evidence="1">
    <location>
        <begin position="288"/>
        <end position="307"/>
    </location>
</feature>
<dbReference type="PANTHER" id="PTHR23028:SF53">
    <property type="entry name" value="ACYL_TRANSF_3 DOMAIN-CONTAINING PROTEIN"/>
    <property type="match status" value="1"/>
</dbReference>
<organism evidence="3 4">
    <name type="scientific">Xanthomonas chitinilytica</name>
    <dbReference type="NCBI Taxonomy" id="2989819"/>
    <lineage>
        <taxon>Bacteria</taxon>
        <taxon>Pseudomonadati</taxon>
        <taxon>Pseudomonadota</taxon>
        <taxon>Gammaproteobacteria</taxon>
        <taxon>Lysobacterales</taxon>
        <taxon>Lysobacteraceae</taxon>
        <taxon>Xanthomonas</taxon>
    </lineage>
</organism>
<evidence type="ECO:0000259" key="2">
    <source>
        <dbReference type="Pfam" id="PF01757"/>
    </source>
</evidence>
<keyword evidence="4" id="KW-1185">Reference proteome</keyword>
<sequence>MRYPGLDLLRAIAIVWVMLFHTYLVGGLGPDWGWLERFGWMGVDLFFVLSGFLIGQQVLAPLARGARLDFGDFYLRRALRILPAFWVVLAIYLAFPLLRERPGLEPWWKFAFFLFNVTADYRNPAFSQVWSLCVEEHFYLVFPLLALWLVPRLNPRRFLWLCAALVLGGVALRTTIWIVDARADAMGQMDRNWFVEDIYYPTWNRLDGLLAGVMLAAARVFRAQAWERLQQHANTVLVAGLLLLAAAMWSFRDRVGLPGNALGWPLLSAAMGLLVFAGAGTRSVIARWKVPGAGWLALASYSLYLVHKLVYGNVQRLAGDLIDGRPLLALLVYAAATLAAGALLHYAVERPFLRLRGHLLARRAAPAGLRDAA</sequence>
<dbReference type="GO" id="GO:0016746">
    <property type="term" value="F:acyltransferase activity"/>
    <property type="evidence" value="ECO:0007669"/>
    <property type="project" value="UniProtKB-KW"/>
</dbReference>
<feature type="transmembrane region" description="Helical" evidence="1">
    <location>
        <begin position="327"/>
        <end position="348"/>
    </location>
</feature>
<keyword evidence="1" id="KW-0472">Membrane</keyword>
<reference evidence="3 4" key="1">
    <citation type="submission" date="2022-10" db="EMBL/GenBank/DDBJ databases">
        <title>Xanthomonas sp. H13-6.</title>
        <authorList>
            <person name="Liu X."/>
            <person name="Deng Z."/>
            <person name="Jiang Y."/>
            <person name="Yu T."/>
            <person name="Ai J."/>
        </authorList>
    </citation>
    <scope>NUCLEOTIDE SEQUENCE [LARGE SCALE GENOMIC DNA]</scope>
    <source>
        <strain evidence="3 4">H13-6</strain>
    </source>
</reference>
<dbReference type="EMBL" id="JAPCHY010000021">
    <property type="protein sequence ID" value="MCW4474232.1"/>
    <property type="molecule type" value="Genomic_DNA"/>
</dbReference>